<accession>A0A521EF54</accession>
<feature type="signal peptide" evidence="2">
    <location>
        <begin position="1"/>
        <end position="24"/>
    </location>
</feature>
<organism evidence="3 4">
    <name type="scientific">Fodinibius sediminis</name>
    <dbReference type="NCBI Taxonomy" id="1214077"/>
    <lineage>
        <taxon>Bacteria</taxon>
        <taxon>Pseudomonadati</taxon>
        <taxon>Balneolota</taxon>
        <taxon>Balneolia</taxon>
        <taxon>Balneolales</taxon>
        <taxon>Balneolaceae</taxon>
        <taxon>Fodinibius</taxon>
    </lineage>
</organism>
<feature type="region of interest" description="Disordered" evidence="1">
    <location>
        <begin position="40"/>
        <end position="81"/>
    </location>
</feature>
<proteinExistence type="predicted"/>
<evidence type="ECO:0000256" key="1">
    <source>
        <dbReference type="SAM" id="MobiDB-lite"/>
    </source>
</evidence>
<dbReference type="RefSeq" id="WP_142715506.1">
    <property type="nucleotide sequence ID" value="NZ_FXTH01000016.1"/>
</dbReference>
<protein>
    <submittedName>
        <fullName evidence="3">Uncharacterized protein</fullName>
    </submittedName>
</protein>
<dbReference type="OrthoDB" id="1495756at2"/>
<gene>
    <name evidence="3" type="ORF">SAMN06265218_1169</name>
</gene>
<name>A0A521EF54_9BACT</name>
<keyword evidence="2" id="KW-0732">Signal</keyword>
<keyword evidence="4" id="KW-1185">Reference proteome</keyword>
<reference evidence="3 4" key="1">
    <citation type="submission" date="2017-05" db="EMBL/GenBank/DDBJ databases">
        <authorList>
            <person name="Varghese N."/>
            <person name="Submissions S."/>
        </authorList>
    </citation>
    <scope>NUCLEOTIDE SEQUENCE [LARGE SCALE GENOMIC DNA]</scope>
    <source>
        <strain evidence="3 4">DSM 21194</strain>
    </source>
</reference>
<dbReference type="Proteomes" id="UP000317593">
    <property type="component" value="Unassembled WGS sequence"/>
</dbReference>
<evidence type="ECO:0000313" key="3">
    <source>
        <dbReference type="EMBL" id="SMO82566.1"/>
    </source>
</evidence>
<dbReference type="AlphaFoldDB" id="A0A521EF54"/>
<feature type="chain" id="PRO_5022174936" evidence="2">
    <location>
        <begin position="25"/>
        <end position="81"/>
    </location>
</feature>
<dbReference type="EMBL" id="FXTH01000016">
    <property type="protein sequence ID" value="SMO82566.1"/>
    <property type="molecule type" value="Genomic_DNA"/>
</dbReference>
<evidence type="ECO:0000256" key="2">
    <source>
        <dbReference type="SAM" id="SignalP"/>
    </source>
</evidence>
<evidence type="ECO:0000313" key="4">
    <source>
        <dbReference type="Proteomes" id="UP000317593"/>
    </source>
</evidence>
<sequence length="81" mass="8742">MASKNRLKYVVVAVMLILAGVAMADALGAFNPKPYTKVSKGSHAHYVPADRDPDVSITRFPKRPPGPGETITPQGQIVRKN</sequence>